<gene>
    <name evidence="2" type="ORF">QBC37DRAFT_375863</name>
</gene>
<keyword evidence="3" id="KW-1185">Reference proteome</keyword>
<organism evidence="2 3">
    <name type="scientific">Rhypophila decipiens</name>
    <dbReference type="NCBI Taxonomy" id="261697"/>
    <lineage>
        <taxon>Eukaryota</taxon>
        <taxon>Fungi</taxon>
        <taxon>Dikarya</taxon>
        <taxon>Ascomycota</taxon>
        <taxon>Pezizomycotina</taxon>
        <taxon>Sordariomycetes</taxon>
        <taxon>Sordariomycetidae</taxon>
        <taxon>Sordariales</taxon>
        <taxon>Naviculisporaceae</taxon>
        <taxon>Rhypophila</taxon>
    </lineage>
</organism>
<dbReference type="Pfam" id="PF00583">
    <property type="entry name" value="Acetyltransf_1"/>
    <property type="match status" value="1"/>
</dbReference>
<dbReference type="InterPro" id="IPR000182">
    <property type="entry name" value="GNAT_dom"/>
</dbReference>
<dbReference type="CDD" id="cd04301">
    <property type="entry name" value="NAT_SF"/>
    <property type="match status" value="1"/>
</dbReference>
<evidence type="ECO:0000313" key="3">
    <source>
        <dbReference type="Proteomes" id="UP001301769"/>
    </source>
</evidence>
<comment type="caution">
    <text evidence="2">The sequence shown here is derived from an EMBL/GenBank/DDBJ whole genome shotgun (WGS) entry which is preliminary data.</text>
</comment>
<proteinExistence type="predicted"/>
<dbReference type="EMBL" id="MU858145">
    <property type="protein sequence ID" value="KAK4211597.1"/>
    <property type="molecule type" value="Genomic_DNA"/>
</dbReference>
<name>A0AAN7B694_9PEZI</name>
<evidence type="ECO:0000259" key="1">
    <source>
        <dbReference type="PROSITE" id="PS51186"/>
    </source>
</evidence>
<dbReference type="SUPFAM" id="SSF55729">
    <property type="entry name" value="Acyl-CoA N-acyltransferases (Nat)"/>
    <property type="match status" value="1"/>
</dbReference>
<protein>
    <recommendedName>
        <fullName evidence="1">N-acetyltransferase domain-containing protein</fullName>
    </recommendedName>
</protein>
<dbReference type="Gene3D" id="3.40.630.30">
    <property type="match status" value="1"/>
</dbReference>
<dbReference type="AlphaFoldDB" id="A0AAN7B694"/>
<dbReference type="GO" id="GO:0016747">
    <property type="term" value="F:acyltransferase activity, transferring groups other than amino-acyl groups"/>
    <property type="evidence" value="ECO:0007669"/>
    <property type="project" value="InterPro"/>
</dbReference>
<dbReference type="InterPro" id="IPR016181">
    <property type="entry name" value="Acyl_CoA_acyltransferase"/>
</dbReference>
<sequence length="154" mass="17045">MASTVTNDVQISFPATSLGANDTFVKRLTDFINTVYIEGEAEFWKGGRIDRCQPPESASPSSCFHDRSDIAGCIKVHMADEKTATFGILTSAQAYRGKGIGRQLVQFAETWAREHGAVKMQMELLFANGWHHPLKTRLAEWYSTRGQGTSWSGA</sequence>
<feature type="domain" description="N-acetyltransferase" evidence="1">
    <location>
        <begin position="23"/>
        <end position="154"/>
    </location>
</feature>
<dbReference type="PROSITE" id="PS51186">
    <property type="entry name" value="GNAT"/>
    <property type="match status" value="1"/>
</dbReference>
<reference evidence="2" key="1">
    <citation type="journal article" date="2023" name="Mol. Phylogenet. Evol.">
        <title>Genome-scale phylogeny and comparative genomics of the fungal order Sordariales.</title>
        <authorList>
            <person name="Hensen N."/>
            <person name="Bonometti L."/>
            <person name="Westerberg I."/>
            <person name="Brannstrom I.O."/>
            <person name="Guillou S."/>
            <person name="Cros-Aarteil S."/>
            <person name="Calhoun S."/>
            <person name="Haridas S."/>
            <person name="Kuo A."/>
            <person name="Mondo S."/>
            <person name="Pangilinan J."/>
            <person name="Riley R."/>
            <person name="LaButti K."/>
            <person name="Andreopoulos B."/>
            <person name="Lipzen A."/>
            <person name="Chen C."/>
            <person name="Yan M."/>
            <person name="Daum C."/>
            <person name="Ng V."/>
            <person name="Clum A."/>
            <person name="Steindorff A."/>
            <person name="Ohm R.A."/>
            <person name="Martin F."/>
            <person name="Silar P."/>
            <person name="Natvig D.O."/>
            <person name="Lalanne C."/>
            <person name="Gautier V."/>
            <person name="Ament-Velasquez S.L."/>
            <person name="Kruys A."/>
            <person name="Hutchinson M.I."/>
            <person name="Powell A.J."/>
            <person name="Barry K."/>
            <person name="Miller A.N."/>
            <person name="Grigoriev I.V."/>
            <person name="Debuchy R."/>
            <person name="Gladieux P."/>
            <person name="Hiltunen Thoren M."/>
            <person name="Johannesson H."/>
        </authorList>
    </citation>
    <scope>NUCLEOTIDE SEQUENCE</scope>
    <source>
        <strain evidence="2">PSN293</strain>
    </source>
</reference>
<reference evidence="2" key="2">
    <citation type="submission" date="2023-05" db="EMBL/GenBank/DDBJ databases">
        <authorList>
            <consortium name="Lawrence Berkeley National Laboratory"/>
            <person name="Steindorff A."/>
            <person name="Hensen N."/>
            <person name="Bonometti L."/>
            <person name="Westerberg I."/>
            <person name="Brannstrom I.O."/>
            <person name="Guillou S."/>
            <person name="Cros-Aarteil S."/>
            <person name="Calhoun S."/>
            <person name="Haridas S."/>
            <person name="Kuo A."/>
            <person name="Mondo S."/>
            <person name="Pangilinan J."/>
            <person name="Riley R."/>
            <person name="Labutti K."/>
            <person name="Andreopoulos B."/>
            <person name="Lipzen A."/>
            <person name="Chen C."/>
            <person name="Yanf M."/>
            <person name="Daum C."/>
            <person name="Ng V."/>
            <person name="Clum A."/>
            <person name="Ohm R."/>
            <person name="Martin F."/>
            <person name="Silar P."/>
            <person name="Natvig D."/>
            <person name="Lalanne C."/>
            <person name="Gautier V."/>
            <person name="Ament-Velasquez S.L."/>
            <person name="Kruys A."/>
            <person name="Hutchinson M.I."/>
            <person name="Powell A.J."/>
            <person name="Barry K."/>
            <person name="Miller A.N."/>
            <person name="Grigoriev I.V."/>
            <person name="Debuchy R."/>
            <person name="Gladieux P."/>
            <person name="Thoren M.H."/>
            <person name="Johannesson H."/>
        </authorList>
    </citation>
    <scope>NUCLEOTIDE SEQUENCE</scope>
    <source>
        <strain evidence="2">PSN293</strain>
    </source>
</reference>
<dbReference type="Proteomes" id="UP001301769">
    <property type="component" value="Unassembled WGS sequence"/>
</dbReference>
<accession>A0AAN7B694</accession>
<evidence type="ECO:0000313" key="2">
    <source>
        <dbReference type="EMBL" id="KAK4211597.1"/>
    </source>
</evidence>